<gene>
    <name evidence="2" type="ORF">CVT26_003320</name>
</gene>
<feature type="transmembrane region" description="Helical" evidence="1">
    <location>
        <begin position="70"/>
        <end position="98"/>
    </location>
</feature>
<protein>
    <submittedName>
        <fullName evidence="2">Uncharacterized protein</fullName>
    </submittedName>
</protein>
<sequence>MARLEAPGPGRDNRVYFGPNSDLTHSAIVLQEWASFSNPTSSSRIRPTMRRWDDAQLTLNFLDSSGMLSALMYCAFFTMMFLAKLNSFIFTFAYACTFSGTPPKTSRRPTE</sequence>
<name>A0A409W2P1_9AGAR</name>
<keyword evidence="1" id="KW-0812">Transmembrane</keyword>
<comment type="caution">
    <text evidence="2">The sequence shown here is derived from an EMBL/GenBank/DDBJ whole genome shotgun (WGS) entry which is preliminary data.</text>
</comment>
<organism evidence="2 3">
    <name type="scientific">Gymnopilus dilepis</name>
    <dbReference type="NCBI Taxonomy" id="231916"/>
    <lineage>
        <taxon>Eukaryota</taxon>
        <taxon>Fungi</taxon>
        <taxon>Dikarya</taxon>
        <taxon>Basidiomycota</taxon>
        <taxon>Agaricomycotina</taxon>
        <taxon>Agaricomycetes</taxon>
        <taxon>Agaricomycetidae</taxon>
        <taxon>Agaricales</taxon>
        <taxon>Agaricineae</taxon>
        <taxon>Hymenogastraceae</taxon>
        <taxon>Gymnopilus</taxon>
    </lineage>
</organism>
<dbReference type="EMBL" id="NHYE01005439">
    <property type="protein sequence ID" value="PPQ72791.1"/>
    <property type="molecule type" value="Genomic_DNA"/>
</dbReference>
<reference evidence="2 3" key="1">
    <citation type="journal article" date="2018" name="Evol. Lett.">
        <title>Horizontal gene cluster transfer increased hallucinogenic mushroom diversity.</title>
        <authorList>
            <person name="Reynolds H.T."/>
            <person name="Vijayakumar V."/>
            <person name="Gluck-Thaler E."/>
            <person name="Korotkin H.B."/>
            <person name="Matheny P.B."/>
            <person name="Slot J.C."/>
        </authorList>
    </citation>
    <scope>NUCLEOTIDE SEQUENCE [LARGE SCALE GENOMIC DNA]</scope>
    <source>
        <strain evidence="2 3">SRW20</strain>
    </source>
</reference>
<evidence type="ECO:0000256" key="1">
    <source>
        <dbReference type="SAM" id="Phobius"/>
    </source>
</evidence>
<keyword evidence="1" id="KW-0472">Membrane</keyword>
<dbReference type="InParanoid" id="A0A409W2P1"/>
<accession>A0A409W2P1</accession>
<keyword evidence="3" id="KW-1185">Reference proteome</keyword>
<keyword evidence="1" id="KW-1133">Transmembrane helix</keyword>
<dbReference type="Proteomes" id="UP000284706">
    <property type="component" value="Unassembled WGS sequence"/>
</dbReference>
<dbReference type="AlphaFoldDB" id="A0A409W2P1"/>
<evidence type="ECO:0000313" key="2">
    <source>
        <dbReference type="EMBL" id="PPQ72791.1"/>
    </source>
</evidence>
<evidence type="ECO:0000313" key="3">
    <source>
        <dbReference type="Proteomes" id="UP000284706"/>
    </source>
</evidence>
<proteinExistence type="predicted"/>